<dbReference type="PANTHER" id="PTHR47326:SF1">
    <property type="entry name" value="HTH PSQ-TYPE DOMAIN-CONTAINING PROTEIN"/>
    <property type="match status" value="1"/>
</dbReference>
<proteinExistence type="predicted"/>
<evidence type="ECO:0000313" key="3">
    <source>
        <dbReference type="Proteomes" id="UP001148838"/>
    </source>
</evidence>
<sequence>MSPGSSSESYPAFARIGLRENPGKNLNQVTCPDQIRTRGHPVSRPDALTTTPQSLMLAGNEFQSLGRAIVKEDEYEEVRWDGIVSIVSWRERVFRLWWEERRQCEEKTTNGMEFREGGYYDAILRPFKFYCANSQARRIPKPTPADYTKAEGLTTQPRQGLKKTRRTRGIQEEQGERKENNIKTGRIRGDKNKEKTENVGNTRRLRSKHGEHGKHENLNQANEMRAREYKEMQGEQGNSDNLVVKWTSSGKMTKKIWIQFLREIFLPNSATCNLLLLDSYGVHCDENTIKQLLEEGDYGLEKLVVKIIRPNTTYQLQSLDRSLPSKETLGGHSNSSFRGEGYIQCCVGVRLCDMYSNQELAEIHFMYGKADGNAALARRLYQERSTGGGSGGCEHDSFYQHTKGSVALSPADYPARVRFCQWFLQQCGVNPNFPALVLFTDEAQFTREGITNFHNQHVWAYENPRATVPSHHQVRFSLNMWAGIIGDRLVGPHVFVNRLTEQAYTNFLENTIPHVLEITPLINRQHIHFLHDGAPASFSRTAFRYLDRRFPDRWIGRGGPIAWPPRSPDLNPLDFYLWGHLKSLVYSSLVPDLESLRNRIVACSEDIRNTPGVWDRFRRSMRHRCEICIQGGGGHFEHLL</sequence>
<evidence type="ECO:0008006" key="4">
    <source>
        <dbReference type="Google" id="ProtNLM"/>
    </source>
</evidence>
<comment type="caution">
    <text evidence="2">The sequence shown here is derived from an EMBL/GenBank/DDBJ whole genome shotgun (WGS) entry which is preliminary data.</text>
</comment>
<keyword evidence="3" id="KW-1185">Reference proteome</keyword>
<dbReference type="InterPro" id="IPR036397">
    <property type="entry name" value="RNaseH_sf"/>
</dbReference>
<gene>
    <name evidence="2" type="ORF">ANN_05987</name>
</gene>
<dbReference type="PANTHER" id="PTHR47326">
    <property type="entry name" value="TRANSPOSABLE ELEMENT TC3 TRANSPOSASE-LIKE PROTEIN"/>
    <property type="match status" value="1"/>
</dbReference>
<feature type="compositionally biased region" description="Basic and acidic residues" evidence="1">
    <location>
        <begin position="169"/>
        <end position="197"/>
    </location>
</feature>
<protein>
    <recommendedName>
        <fullName evidence="4">Transposase</fullName>
    </recommendedName>
</protein>
<evidence type="ECO:0000256" key="1">
    <source>
        <dbReference type="SAM" id="MobiDB-lite"/>
    </source>
</evidence>
<name>A0ABQ8TEH1_PERAM</name>
<dbReference type="Proteomes" id="UP001148838">
    <property type="component" value="Unassembled WGS sequence"/>
</dbReference>
<organism evidence="2 3">
    <name type="scientific">Periplaneta americana</name>
    <name type="common">American cockroach</name>
    <name type="synonym">Blatta americana</name>
    <dbReference type="NCBI Taxonomy" id="6978"/>
    <lineage>
        <taxon>Eukaryota</taxon>
        <taxon>Metazoa</taxon>
        <taxon>Ecdysozoa</taxon>
        <taxon>Arthropoda</taxon>
        <taxon>Hexapoda</taxon>
        <taxon>Insecta</taxon>
        <taxon>Pterygota</taxon>
        <taxon>Neoptera</taxon>
        <taxon>Polyneoptera</taxon>
        <taxon>Dictyoptera</taxon>
        <taxon>Blattodea</taxon>
        <taxon>Blattoidea</taxon>
        <taxon>Blattidae</taxon>
        <taxon>Blattinae</taxon>
        <taxon>Periplaneta</taxon>
    </lineage>
</organism>
<feature type="region of interest" description="Disordered" evidence="1">
    <location>
        <begin position="141"/>
        <end position="222"/>
    </location>
</feature>
<dbReference type="Gene3D" id="3.30.420.10">
    <property type="entry name" value="Ribonuclease H-like superfamily/Ribonuclease H"/>
    <property type="match status" value="1"/>
</dbReference>
<reference evidence="2 3" key="1">
    <citation type="journal article" date="2022" name="Allergy">
        <title>Genome assembly and annotation of Periplaneta americana reveal a comprehensive cockroach allergen profile.</title>
        <authorList>
            <person name="Wang L."/>
            <person name="Xiong Q."/>
            <person name="Saelim N."/>
            <person name="Wang L."/>
            <person name="Nong W."/>
            <person name="Wan A.T."/>
            <person name="Shi M."/>
            <person name="Liu X."/>
            <person name="Cao Q."/>
            <person name="Hui J.H.L."/>
            <person name="Sookrung N."/>
            <person name="Leung T.F."/>
            <person name="Tungtrongchitr A."/>
            <person name="Tsui S.K.W."/>
        </authorList>
    </citation>
    <scope>NUCLEOTIDE SEQUENCE [LARGE SCALE GENOMIC DNA]</scope>
    <source>
        <strain evidence="2">PWHHKU_190912</strain>
    </source>
</reference>
<dbReference type="EMBL" id="JAJSOF020000011">
    <property type="protein sequence ID" value="KAJ4444197.1"/>
    <property type="molecule type" value="Genomic_DNA"/>
</dbReference>
<accession>A0ABQ8TEH1</accession>
<evidence type="ECO:0000313" key="2">
    <source>
        <dbReference type="EMBL" id="KAJ4444197.1"/>
    </source>
</evidence>
<feature type="compositionally biased region" description="Basic and acidic residues" evidence="1">
    <location>
        <begin position="208"/>
        <end position="217"/>
    </location>
</feature>